<sequence>MSSYFVNSSFPVIPGTGGGGQAASAEPFLGQISLYSSGYADHPLRHYPGAAAVTAAAAYSAHQEKPYPTTTYYQQAANGAYSGHRAAGVAVGGASGPGGCDYATAAAAAAAAAATNFYRDKDHPCSLEEHQLALSQDGMHRKVECAGLGGKGLFGESMDDKQTVPTPIYPWMQRMNACNGTFGSPGRRGRQTYTRYQTLELEKEFHFNRYLTRRRRIEIAHALCLTERQIKIWFQNRRMKWKKENKLINSSSSSSSSSSTVNGTDEEEKRTE</sequence>
<dbReference type="CDD" id="cd00086">
    <property type="entry name" value="homeodomain"/>
    <property type="match status" value="1"/>
</dbReference>
<name>A0A146P4G7_FUNHE</name>
<feature type="DNA-binding region" description="Homeobox" evidence="10">
    <location>
        <begin position="186"/>
        <end position="245"/>
    </location>
</feature>
<evidence type="ECO:0000256" key="1">
    <source>
        <dbReference type="ARBA" id="ARBA00003263"/>
    </source>
</evidence>
<dbReference type="SMART" id="SM00389">
    <property type="entry name" value="HOX"/>
    <property type="match status" value="1"/>
</dbReference>
<feature type="domain" description="Homeobox" evidence="14">
    <location>
        <begin position="184"/>
        <end position="244"/>
    </location>
</feature>
<comment type="similarity">
    <text evidence="3 12">Belongs to the Antp homeobox family.</text>
</comment>
<evidence type="ECO:0000256" key="9">
    <source>
        <dbReference type="ARBA" id="ARBA00023242"/>
    </source>
</evidence>
<dbReference type="Ensembl" id="ENSFHET00000019197.1">
    <property type="protein sequence ID" value="ENSFHEP00000012049.1"/>
    <property type="gene ID" value="ENSFHEG00000013503.1"/>
</dbReference>
<dbReference type="PROSITE" id="PS50071">
    <property type="entry name" value="HOMEOBOX_2"/>
    <property type="match status" value="1"/>
</dbReference>
<evidence type="ECO:0000313" key="16">
    <source>
        <dbReference type="Ensembl" id="ENSFHEP00000012049.1"/>
    </source>
</evidence>
<keyword evidence="7 10" id="KW-0371">Homeobox</keyword>
<evidence type="ECO:0000256" key="3">
    <source>
        <dbReference type="ARBA" id="ARBA00009107"/>
    </source>
</evidence>
<dbReference type="GO" id="GO:0005634">
    <property type="term" value="C:nucleus"/>
    <property type="evidence" value="ECO:0007669"/>
    <property type="project" value="UniProtKB-SubCell"/>
</dbReference>
<evidence type="ECO:0000313" key="17">
    <source>
        <dbReference type="Proteomes" id="UP000265000"/>
    </source>
</evidence>
<dbReference type="AlphaFoldDB" id="A0A146P4G7"/>
<dbReference type="GO" id="GO:0000981">
    <property type="term" value="F:DNA-binding transcription factor activity, RNA polymerase II-specific"/>
    <property type="evidence" value="ECO:0007669"/>
    <property type="project" value="InterPro"/>
</dbReference>
<dbReference type="Proteomes" id="UP000265000">
    <property type="component" value="Unplaced"/>
</dbReference>
<dbReference type="GeneTree" id="ENSGT00940000165065"/>
<dbReference type="InterPro" id="IPR020479">
    <property type="entry name" value="HD_metazoa"/>
</dbReference>
<organism evidence="15">
    <name type="scientific">Fundulus heteroclitus</name>
    <name type="common">Killifish</name>
    <name type="synonym">Mummichog</name>
    <dbReference type="NCBI Taxonomy" id="8078"/>
    <lineage>
        <taxon>Eukaryota</taxon>
        <taxon>Metazoa</taxon>
        <taxon>Chordata</taxon>
        <taxon>Craniata</taxon>
        <taxon>Vertebrata</taxon>
        <taxon>Euteleostomi</taxon>
        <taxon>Actinopterygii</taxon>
        <taxon>Neopterygii</taxon>
        <taxon>Teleostei</taxon>
        <taxon>Neoteleostei</taxon>
        <taxon>Acanthomorphata</taxon>
        <taxon>Ovalentaria</taxon>
        <taxon>Atherinomorphae</taxon>
        <taxon>Cyprinodontiformes</taxon>
        <taxon>Fundulidae</taxon>
        <taxon>Fundulus</taxon>
    </lineage>
</organism>
<protein>
    <submittedName>
        <fullName evidence="16">Homeobox protein Hox-B6a-like</fullName>
    </submittedName>
</protein>
<evidence type="ECO:0000313" key="15">
    <source>
        <dbReference type="EMBL" id="JAQ38645.1"/>
    </source>
</evidence>
<evidence type="ECO:0000256" key="13">
    <source>
        <dbReference type="SAM" id="MobiDB-lite"/>
    </source>
</evidence>
<keyword evidence="4" id="KW-0217">Developmental protein</keyword>
<keyword evidence="8" id="KW-0804">Transcription</keyword>
<dbReference type="PANTHER" id="PTHR45659">
    <property type="entry name" value="HOMEOBOX PROTEIN HOX"/>
    <property type="match status" value="1"/>
</dbReference>
<dbReference type="GO" id="GO:0009952">
    <property type="term" value="P:anterior/posterior pattern specification"/>
    <property type="evidence" value="ECO:0007669"/>
    <property type="project" value="TreeGrafter"/>
</dbReference>
<evidence type="ECO:0000256" key="11">
    <source>
        <dbReference type="RuleBase" id="RU000682"/>
    </source>
</evidence>
<dbReference type="RefSeq" id="XP_012710861.1">
    <property type="nucleotide sequence ID" value="XM_012855407.3"/>
</dbReference>
<reference evidence="15" key="1">
    <citation type="submission" date="2015-01" db="EMBL/GenBank/DDBJ databases">
        <title>EvidentialGene: Evidence-directed Construction of Complete mRNA Transcriptomes without Genomes.</title>
        <authorList>
            <person name="Gilbert D.G."/>
        </authorList>
    </citation>
    <scope>NUCLEOTIDE SEQUENCE</scope>
</reference>
<dbReference type="SUPFAM" id="SSF46689">
    <property type="entry name" value="Homeodomain-like"/>
    <property type="match status" value="1"/>
</dbReference>
<dbReference type="PROSITE" id="PS00027">
    <property type="entry name" value="HOMEOBOX_1"/>
    <property type="match status" value="1"/>
</dbReference>
<dbReference type="FunFam" id="1.10.10.60:FF:000017">
    <property type="entry name" value="Homeobox protein antennapedia"/>
    <property type="match status" value="1"/>
</dbReference>
<evidence type="ECO:0000256" key="6">
    <source>
        <dbReference type="ARBA" id="ARBA00023125"/>
    </source>
</evidence>
<evidence type="ECO:0000256" key="5">
    <source>
        <dbReference type="ARBA" id="ARBA00023015"/>
    </source>
</evidence>
<evidence type="ECO:0000256" key="10">
    <source>
        <dbReference type="PROSITE-ProRule" id="PRU00108"/>
    </source>
</evidence>
<dbReference type="PANTHER" id="PTHR45659:SF9">
    <property type="entry name" value="HOMEOBOX PROTEIN HOX-B6"/>
    <property type="match status" value="1"/>
</dbReference>
<keyword evidence="9 10" id="KW-0539">Nucleus</keyword>
<keyword evidence="17" id="KW-1185">Reference proteome</keyword>
<evidence type="ECO:0000259" key="14">
    <source>
        <dbReference type="PROSITE" id="PS50071"/>
    </source>
</evidence>
<dbReference type="PROSITE" id="PS00032">
    <property type="entry name" value="ANTENNAPEDIA"/>
    <property type="match status" value="1"/>
</dbReference>
<proteinExistence type="inferred from homology"/>
<feature type="region of interest" description="Disordered" evidence="13">
    <location>
        <begin position="245"/>
        <end position="272"/>
    </location>
</feature>
<dbReference type="GeneID" id="105919935"/>
<evidence type="ECO:0000256" key="4">
    <source>
        <dbReference type="ARBA" id="ARBA00022473"/>
    </source>
</evidence>
<dbReference type="InterPro" id="IPR001356">
    <property type="entry name" value="HD"/>
</dbReference>
<feature type="compositionally biased region" description="Low complexity" evidence="13">
    <location>
        <begin position="250"/>
        <end position="259"/>
    </location>
</feature>
<keyword evidence="5" id="KW-0805">Transcription regulation</keyword>
<comment type="subcellular location">
    <subcellularLocation>
        <location evidence="2 10 11">Nucleus</location>
    </subcellularLocation>
</comment>
<evidence type="ECO:0000256" key="8">
    <source>
        <dbReference type="ARBA" id="ARBA00023163"/>
    </source>
</evidence>
<evidence type="ECO:0000256" key="12">
    <source>
        <dbReference type="RuleBase" id="RU004442"/>
    </source>
</evidence>
<dbReference type="Pfam" id="PF00046">
    <property type="entry name" value="Homeodomain"/>
    <property type="match status" value="1"/>
</dbReference>
<dbReference type="InterPro" id="IPR001827">
    <property type="entry name" value="Homeobox_Antennapedia_CS"/>
</dbReference>
<dbReference type="EMBL" id="GCES01147677">
    <property type="protein sequence ID" value="JAQ38645.1"/>
    <property type="molecule type" value="Transcribed_RNA"/>
</dbReference>
<dbReference type="InterPro" id="IPR050296">
    <property type="entry name" value="Antp_homeobox"/>
</dbReference>
<dbReference type="InterPro" id="IPR017970">
    <property type="entry name" value="Homeobox_CS"/>
</dbReference>
<dbReference type="PRINTS" id="PR00025">
    <property type="entry name" value="ANTENNAPEDIA"/>
</dbReference>
<dbReference type="GO" id="GO:0000978">
    <property type="term" value="F:RNA polymerase II cis-regulatory region sequence-specific DNA binding"/>
    <property type="evidence" value="ECO:0007669"/>
    <property type="project" value="TreeGrafter"/>
</dbReference>
<comment type="function">
    <text evidence="1">Sequence-specific transcription factor which is part of a developmental regulatory system that provides cells with specific positional identities on the anterior-posterior axis.</text>
</comment>
<accession>A0A146P4G7</accession>
<reference evidence="16" key="2">
    <citation type="submission" date="2025-05" db="UniProtKB">
        <authorList>
            <consortium name="Ensembl"/>
        </authorList>
    </citation>
    <scope>IDENTIFICATION</scope>
</reference>
<evidence type="ECO:0000256" key="7">
    <source>
        <dbReference type="ARBA" id="ARBA00023155"/>
    </source>
</evidence>
<dbReference type="PRINTS" id="PR00024">
    <property type="entry name" value="HOMEOBOX"/>
</dbReference>
<dbReference type="Gene3D" id="1.10.10.60">
    <property type="entry name" value="Homeodomain-like"/>
    <property type="match status" value="1"/>
</dbReference>
<dbReference type="STRING" id="8078.ENSFHEP00000012049"/>
<evidence type="ECO:0000256" key="2">
    <source>
        <dbReference type="ARBA" id="ARBA00004123"/>
    </source>
</evidence>
<keyword evidence="6 10" id="KW-0238">DNA-binding</keyword>
<dbReference type="InterPro" id="IPR017995">
    <property type="entry name" value="Homeobox_antennapedia"/>
</dbReference>
<dbReference type="OrthoDB" id="6159439at2759"/>
<dbReference type="InterPro" id="IPR009057">
    <property type="entry name" value="Homeodomain-like_sf"/>
</dbReference>